<feature type="signal peptide" evidence="1">
    <location>
        <begin position="1"/>
        <end position="33"/>
    </location>
</feature>
<keyword evidence="1" id="KW-0732">Signal</keyword>
<proteinExistence type="predicted"/>
<evidence type="ECO:0008006" key="4">
    <source>
        <dbReference type="Google" id="ProtNLM"/>
    </source>
</evidence>
<feature type="chain" id="PRO_5044263650" description="PsbP C-terminal domain-containing protein" evidence="1">
    <location>
        <begin position="34"/>
        <end position="268"/>
    </location>
</feature>
<name>A0AB34IJC5_PRYPA</name>
<dbReference type="Gene3D" id="3.40.1000.10">
    <property type="entry name" value="Mog1/PsbP, alpha/beta/alpha sandwich"/>
    <property type="match status" value="1"/>
</dbReference>
<keyword evidence="3" id="KW-1185">Reference proteome</keyword>
<evidence type="ECO:0000313" key="3">
    <source>
        <dbReference type="Proteomes" id="UP001515480"/>
    </source>
</evidence>
<evidence type="ECO:0000256" key="1">
    <source>
        <dbReference type="SAM" id="SignalP"/>
    </source>
</evidence>
<organism evidence="2 3">
    <name type="scientific">Prymnesium parvum</name>
    <name type="common">Toxic golden alga</name>
    <dbReference type="NCBI Taxonomy" id="97485"/>
    <lineage>
        <taxon>Eukaryota</taxon>
        <taxon>Haptista</taxon>
        <taxon>Haptophyta</taxon>
        <taxon>Prymnesiophyceae</taxon>
        <taxon>Prymnesiales</taxon>
        <taxon>Prymnesiaceae</taxon>
        <taxon>Prymnesium</taxon>
    </lineage>
</organism>
<protein>
    <recommendedName>
        <fullName evidence="4">PsbP C-terminal domain-containing protein</fullName>
    </recommendedName>
</protein>
<comment type="caution">
    <text evidence="2">The sequence shown here is derived from an EMBL/GenBank/DDBJ whole genome shotgun (WGS) entry which is preliminary data.</text>
</comment>
<dbReference type="AlphaFoldDB" id="A0AB34IJC5"/>
<dbReference type="EMBL" id="JBGBPQ010000024">
    <property type="protein sequence ID" value="KAL1499968.1"/>
    <property type="molecule type" value="Genomic_DNA"/>
</dbReference>
<gene>
    <name evidence="2" type="ORF">AB1Y20_012647</name>
</gene>
<evidence type="ECO:0000313" key="2">
    <source>
        <dbReference type="EMBL" id="KAL1499968.1"/>
    </source>
</evidence>
<accession>A0AB34IJC5</accession>
<sequence>MRLPPAPRREALSLAALSLLLPTTPWRPPPARALVDPPDPSAAPSSVMTNAPVQTTVRANGPVSTRALLKTRAVTGVERLSASSPLFRPGQVLDEVRAADGSAVSVSFAFPRQWVLAEGPNLDVRDVKESDSAFLLVAPLPADARGSIEAVPESFFLDVLFAPQGKYGAYGAVDERKITQSRVVSLSLPSGEKQAYRRMAISFFPLTYNQNLVERRALISATAVGGSALIFVTGCLANRYKKVNEVLRDVHESFRATGTVRRKPASTP</sequence>
<dbReference type="Proteomes" id="UP001515480">
    <property type="component" value="Unassembled WGS sequence"/>
</dbReference>
<reference evidence="2 3" key="1">
    <citation type="journal article" date="2024" name="Science">
        <title>Giant polyketide synthase enzymes in the biosynthesis of giant marine polyether toxins.</title>
        <authorList>
            <person name="Fallon T.R."/>
            <person name="Shende V.V."/>
            <person name="Wierzbicki I.H."/>
            <person name="Pendleton A.L."/>
            <person name="Watervoot N.F."/>
            <person name="Auber R.P."/>
            <person name="Gonzalez D.J."/>
            <person name="Wisecaver J.H."/>
            <person name="Moore B.S."/>
        </authorList>
    </citation>
    <scope>NUCLEOTIDE SEQUENCE [LARGE SCALE GENOMIC DNA]</scope>
    <source>
        <strain evidence="2 3">12B1</strain>
    </source>
</reference>